<dbReference type="InterPro" id="IPR036770">
    <property type="entry name" value="Ankyrin_rpt-contain_sf"/>
</dbReference>
<comment type="caution">
    <text evidence="4">The sequence shown here is derived from an EMBL/GenBank/DDBJ whole genome shotgun (WGS) entry which is preliminary data.</text>
</comment>
<dbReference type="SMART" id="SM00248">
    <property type="entry name" value="ANK"/>
    <property type="match status" value="5"/>
</dbReference>
<evidence type="ECO:0000313" key="5">
    <source>
        <dbReference type="Proteomes" id="UP001054857"/>
    </source>
</evidence>
<dbReference type="Proteomes" id="UP001054857">
    <property type="component" value="Unassembled WGS sequence"/>
</dbReference>
<accession>A0AAD3HTU7</accession>
<protein>
    <submittedName>
        <fullName evidence="4">Uncharacterized protein</fullName>
    </submittedName>
</protein>
<reference evidence="4 5" key="1">
    <citation type="journal article" date="2021" name="Sci. Rep.">
        <title>Genome sequencing of the multicellular alga Astrephomene provides insights into convergent evolution of germ-soma differentiation.</title>
        <authorList>
            <person name="Yamashita S."/>
            <person name="Yamamoto K."/>
            <person name="Matsuzaki R."/>
            <person name="Suzuki S."/>
            <person name="Yamaguchi H."/>
            <person name="Hirooka S."/>
            <person name="Minakuchi Y."/>
            <person name="Miyagishima S."/>
            <person name="Kawachi M."/>
            <person name="Toyoda A."/>
            <person name="Nozaki H."/>
        </authorList>
    </citation>
    <scope>NUCLEOTIDE SEQUENCE [LARGE SCALE GENOMIC DNA]</scope>
    <source>
        <strain evidence="4 5">NIES-4017</strain>
    </source>
</reference>
<keyword evidence="1" id="KW-0677">Repeat</keyword>
<dbReference type="Gene3D" id="1.25.40.20">
    <property type="entry name" value="Ankyrin repeat-containing domain"/>
    <property type="match status" value="1"/>
</dbReference>
<dbReference type="PANTHER" id="PTHR24126:SF14">
    <property type="entry name" value="ANK_REP_REGION DOMAIN-CONTAINING PROTEIN"/>
    <property type="match status" value="1"/>
</dbReference>
<feature type="repeat" description="ANK" evidence="3">
    <location>
        <begin position="112"/>
        <end position="144"/>
    </location>
</feature>
<name>A0AAD3HTU7_9CHLO</name>
<evidence type="ECO:0000256" key="3">
    <source>
        <dbReference type="PROSITE-ProRule" id="PRU00023"/>
    </source>
</evidence>
<feature type="repeat" description="ANK" evidence="3">
    <location>
        <begin position="146"/>
        <end position="169"/>
    </location>
</feature>
<feature type="non-terminal residue" evidence="4">
    <location>
        <position position="268"/>
    </location>
</feature>
<proteinExistence type="predicted"/>
<feature type="repeat" description="ANK" evidence="3">
    <location>
        <begin position="189"/>
        <end position="221"/>
    </location>
</feature>
<dbReference type="PROSITE" id="PS50088">
    <property type="entry name" value="ANK_REPEAT"/>
    <property type="match status" value="3"/>
</dbReference>
<keyword evidence="5" id="KW-1185">Reference proteome</keyword>
<dbReference type="Pfam" id="PF12796">
    <property type="entry name" value="Ank_2"/>
    <property type="match status" value="2"/>
</dbReference>
<evidence type="ECO:0000313" key="4">
    <source>
        <dbReference type="EMBL" id="GFR52938.1"/>
    </source>
</evidence>
<dbReference type="InterPro" id="IPR002110">
    <property type="entry name" value="Ankyrin_rpt"/>
</dbReference>
<organism evidence="4 5">
    <name type="scientific">Astrephomene gubernaculifera</name>
    <dbReference type="NCBI Taxonomy" id="47775"/>
    <lineage>
        <taxon>Eukaryota</taxon>
        <taxon>Viridiplantae</taxon>
        <taxon>Chlorophyta</taxon>
        <taxon>core chlorophytes</taxon>
        <taxon>Chlorophyceae</taxon>
        <taxon>CS clade</taxon>
        <taxon>Chlamydomonadales</taxon>
        <taxon>Astrephomenaceae</taxon>
        <taxon>Astrephomene</taxon>
    </lineage>
</organism>
<dbReference type="PANTHER" id="PTHR24126">
    <property type="entry name" value="ANKYRIN REPEAT, PH AND SEC7 DOMAIN CONTAINING PROTEIN SECG-RELATED"/>
    <property type="match status" value="1"/>
</dbReference>
<dbReference type="AlphaFoldDB" id="A0AAD3HTU7"/>
<sequence length="268" mass="28454">MGCMTSCMSPKVAELDKSLKTGDERAALLKLAACPKLLSSTAVLSSAGVTPLHVACQSKQVKLVQHIVAFLHCSELDVVRQALLPYCRRAAVPLPGCVTEGVRMAVDLPNAKGQTPLMYACFADCPELVKMLLEEGADPWVGDRCGGRTPLHYAAMSGSGGCIDTLLRHLPPASLSRQGTRYVNAPSRCGLTPLHYAVYFGRLGAMRALLEQDAALNTPSGAESYDVGVRAGRTCEAGSAPLHFAAVRGDVAAARELLRGYSQRLSWG</sequence>
<dbReference type="PROSITE" id="PS50297">
    <property type="entry name" value="ANK_REP_REGION"/>
    <property type="match status" value="3"/>
</dbReference>
<dbReference type="SUPFAM" id="SSF48403">
    <property type="entry name" value="Ankyrin repeat"/>
    <property type="match status" value="1"/>
</dbReference>
<evidence type="ECO:0000256" key="2">
    <source>
        <dbReference type="ARBA" id="ARBA00023043"/>
    </source>
</evidence>
<dbReference type="EMBL" id="BMAR01000077">
    <property type="protein sequence ID" value="GFR52938.1"/>
    <property type="molecule type" value="Genomic_DNA"/>
</dbReference>
<evidence type="ECO:0000256" key="1">
    <source>
        <dbReference type="ARBA" id="ARBA00022737"/>
    </source>
</evidence>
<keyword evidence="2 3" id="KW-0040">ANK repeat</keyword>
<gene>
    <name evidence="4" type="ORF">Agub_g15600</name>
</gene>